<dbReference type="PANTHER" id="PTHR37217:SF1">
    <property type="entry name" value="EXPRESSED PROTEIN"/>
    <property type="match status" value="1"/>
</dbReference>
<dbReference type="STRING" id="210143.A0A1R3HRN4"/>
<dbReference type="PANTHER" id="PTHR37217">
    <property type="entry name" value="EXPRESSED PROTEIN"/>
    <property type="match status" value="1"/>
</dbReference>
<organism evidence="1 2">
    <name type="scientific">Corchorus capsularis</name>
    <name type="common">Jute</name>
    <dbReference type="NCBI Taxonomy" id="210143"/>
    <lineage>
        <taxon>Eukaryota</taxon>
        <taxon>Viridiplantae</taxon>
        <taxon>Streptophyta</taxon>
        <taxon>Embryophyta</taxon>
        <taxon>Tracheophyta</taxon>
        <taxon>Spermatophyta</taxon>
        <taxon>Magnoliopsida</taxon>
        <taxon>eudicotyledons</taxon>
        <taxon>Gunneridae</taxon>
        <taxon>Pentapetalae</taxon>
        <taxon>rosids</taxon>
        <taxon>malvids</taxon>
        <taxon>Malvales</taxon>
        <taxon>Malvaceae</taxon>
        <taxon>Grewioideae</taxon>
        <taxon>Apeibeae</taxon>
        <taxon>Corchorus</taxon>
    </lineage>
</organism>
<evidence type="ECO:0000313" key="2">
    <source>
        <dbReference type="Proteomes" id="UP000188268"/>
    </source>
</evidence>
<dbReference type="EMBL" id="AWWV01011294">
    <property type="protein sequence ID" value="OMO73046.1"/>
    <property type="molecule type" value="Genomic_DNA"/>
</dbReference>
<dbReference type="InterPro" id="IPR029063">
    <property type="entry name" value="SAM-dependent_MTases_sf"/>
</dbReference>
<gene>
    <name evidence="1" type="ORF">CCACVL1_17483</name>
</gene>
<dbReference type="OMA" id="KHDSVKC"/>
<dbReference type="SUPFAM" id="SSF53335">
    <property type="entry name" value="S-adenosyl-L-methionine-dependent methyltransferases"/>
    <property type="match status" value="1"/>
</dbReference>
<dbReference type="Gramene" id="OMO73046">
    <property type="protein sequence ID" value="OMO73046"/>
    <property type="gene ID" value="CCACVL1_17483"/>
</dbReference>
<sequence length="274" mass="30673">MIMRSLLLPSALLLPSPTRVSLPRLPQLQHIGTGNSHCDRYHASPFHLSVPSGPSCKSVCKHRFLAGAPNATDEGAVSVIKIEDFYEKDWSFLDSDELSTDQVKQNIDRIISAGEIEESSRVLVSIGSEGFVDHLVESSPSQLLLVVHDSIFILAGIKEKYDKVKCWQGDLIYVPEKWSPLDVVFLYFQPALPFKLDQIFEALAKRCSPGARLVISHPQGRQVLELQRQQFPDVIIANLPDKTTLQKVAADHSFEMTDFVDEPGFYLATLKFIK</sequence>
<dbReference type="OrthoDB" id="276388at2759"/>
<name>A0A1R3HRN4_COCAP</name>
<dbReference type="Proteomes" id="UP000188268">
    <property type="component" value="Unassembled WGS sequence"/>
</dbReference>
<reference evidence="1 2" key="1">
    <citation type="submission" date="2013-09" db="EMBL/GenBank/DDBJ databases">
        <title>Corchorus capsularis genome sequencing.</title>
        <authorList>
            <person name="Alam M."/>
            <person name="Haque M.S."/>
            <person name="Islam M.S."/>
            <person name="Emdad E.M."/>
            <person name="Islam M.M."/>
            <person name="Ahmed B."/>
            <person name="Halim A."/>
            <person name="Hossen Q.M.M."/>
            <person name="Hossain M.Z."/>
            <person name="Ahmed R."/>
            <person name="Khan M.M."/>
            <person name="Islam R."/>
            <person name="Rashid M.M."/>
            <person name="Khan S.A."/>
            <person name="Rahman M.S."/>
            <person name="Alam M."/>
        </authorList>
    </citation>
    <scope>NUCLEOTIDE SEQUENCE [LARGE SCALE GENOMIC DNA]</scope>
    <source>
        <strain evidence="2">cv. CVL-1</strain>
        <tissue evidence="1">Whole seedling</tissue>
    </source>
</reference>
<evidence type="ECO:0000313" key="1">
    <source>
        <dbReference type="EMBL" id="OMO73046.1"/>
    </source>
</evidence>
<proteinExistence type="predicted"/>
<keyword evidence="2" id="KW-1185">Reference proteome</keyword>
<protein>
    <submittedName>
        <fullName evidence="1">Uncharacterized protein</fullName>
    </submittedName>
</protein>
<accession>A0A1R3HRN4</accession>
<comment type="caution">
    <text evidence="1">The sequence shown here is derived from an EMBL/GenBank/DDBJ whole genome shotgun (WGS) entry which is preliminary data.</text>
</comment>
<dbReference type="AlphaFoldDB" id="A0A1R3HRN4"/>
<dbReference type="GO" id="GO:0009507">
    <property type="term" value="C:chloroplast"/>
    <property type="evidence" value="ECO:0007669"/>
    <property type="project" value="TreeGrafter"/>
</dbReference>